<keyword evidence="5" id="KW-0418">Kinase</keyword>
<accession>A0A835GWZ0</accession>
<dbReference type="OrthoDB" id="1939272at2759"/>
<evidence type="ECO:0000256" key="5">
    <source>
        <dbReference type="ARBA" id="ARBA00022777"/>
    </source>
</evidence>
<dbReference type="AlphaFoldDB" id="A0A835GWZ0"/>
<dbReference type="GO" id="GO:0030154">
    <property type="term" value="P:cell differentiation"/>
    <property type="evidence" value="ECO:0007669"/>
    <property type="project" value="TreeGrafter"/>
</dbReference>
<dbReference type="PROSITE" id="PS00108">
    <property type="entry name" value="PROTEIN_KINASE_ST"/>
    <property type="match status" value="1"/>
</dbReference>
<feature type="domain" description="Protein kinase" evidence="7">
    <location>
        <begin position="1"/>
        <end position="252"/>
    </location>
</feature>
<dbReference type="GO" id="GO:0005737">
    <property type="term" value="C:cytoplasm"/>
    <property type="evidence" value="ECO:0007669"/>
    <property type="project" value="TreeGrafter"/>
</dbReference>
<dbReference type="SUPFAM" id="SSF56112">
    <property type="entry name" value="Protein kinase-like (PK-like)"/>
    <property type="match status" value="1"/>
</dbReference>
<evidence type="ECO:0000256" key="6">
    <source>
        <dbReference type="ARBA" id="ARBA00022840"/>
    </source>
</evidence>
<keyword evidence="2" id="KW-0723">Serine/threonine-protein kinase</keyword>
<dbReference type="SMART" id="SM00220">
    <property type="entry name" value="S_TKc"/>
    <property type="match status" value="1"/>
</dbReference>
<evidence type="ECO:0000256" key="1">
    <source>
        <dbReference type="ARBA" id="ARBA00005527"/>
    </source>
</evidence>
<dbReference type="GO" id="GO:0004674">
    <property type="term" value="F:protein serine/threonine kinase activity"/>
    <property type="evidence" value="ECO:0007669"/>
    <property type="project" value="UniProtKB-KW"/>
</dbReference>
<evidence type="ECO:0000256" key="3">
    <source>
        <dbReference type="ARBA" id="ARBA00022679"/>
    </source>
</evidence>
<dbReference type="GO" id="GO:0005634">
    <property type="term" value="C:nucleus"/>
    <property type="evidence" value="ECO:0007669"/>
    <property type="project" value="TreeGrafter"/>
</dbReference>
<dbReference type="PANTHER" id="PTHR24057">
    <property type="entry name" value="GLYCOGEN SYNTHASE KINASE-3 ALPHA"/>
    <property type="match status" value="1"/>
</dbReference>
<dbReference type="GO" id="GO:0005524">
    <property type="term" value="F:ATP binding"/>
    <property type="evidence" value="ECO:0007669"/>
    <property type="project" value="UniProtKB-KW"/>
</dbReference>
<keyword evidence="3" id="KW-0808">Transferase</keyword>
<dbReference type="Proteomes" id="UP000631114">
    <property type="component" value="Unassembled WGS sequence"/>
</dbReference>
<proteinExistence type="inferred from homology"/>
<evidence type="ECO:0000256" key="2">
    <source>
        <dbReference type="ARBA" id="ARBA00022527"/>
    </source>
</evidence>
<gene>
    <name evidence="8" type="ORF">IFM89_008796</name>
</gene>
<dbReference type="EMBL" id="JADFTS010000009">
    <property type="protein sequence ID" value="KAF9588366.1"/>
    <property type="molecule type" value="Genomic_DNA"/>
</dbReference>
<reference evidence="8 9" key="1">
    <citation type="submission" date="2020-10" db="EMBL/GenBank/DDBJ databases">
        <title>The Coptis chinensis genome and diversification of protoberbering-type alkaloids.</title>
        <authorList>
            <person name="Wang B."/>
            <person name="Shu S."/>
            <person name="Song C."/>
            <person name="Liu Y."/>
        </authorList>
    </citation>
    <scope>NUCLEOTIDE SEQUENCE [LARGE SCALE GENOMIC DNA]</scope>
    <source>
        <strain evidence="8">HL-2020</strain>
        <tissue evidence="8">Leaf</tissue>
    </source>
</reference>
<dbReference type="InterPro" id="IPR011009">
    <property type="entry name" value="Kinase-like_dom_sf"/>
</dbReference>
<dbReference type="GO" id="GO:0009742">
    <property type="term" value="P:brassinosteroid mediated signaling pathway"/>
    <property type="evidence" value="ECO:0007669"/>
    <property type="project" value="TreeGrafter"/>
</dbReference>
<comment type="caution">
    <text evidence="8">The sequence shown here is derived from an EMBL/GenBank/DDBJ whole genome shotgun (WGS) entry which is preliminary data.</text>
</comment>
<keyword evidence="9" id="KW-1185">Reference proteome</keyword>
<organism evidence="8 9">
    <name type="scientific">Coptis chinensis</name>
    <dbReference type="NCBI Taxonomy" id="261450"/>
    <lineage>
        <taxon>Eukaryota</taxon>
        <taxon>Viridiplantae</taxon>
        <taxon>Streptophyta</taxon>
        <taxon>Embryophyta</taxon>
        <taxon>Tracheophyta</taxon>
        <taxon>Spermatophyta</taxon>
        <taxon>Magnoliopsida</taxon>
        <taxon>Ranunculales</taxon>
        <taxon>Ranunculaceae</taxon>
        <taxon>Coptidoideae</taxon>
        <taxon>Coptis</taxon>
    </lineage>
</organism>
<dbReference type="Pfam" id="PF00069">
    <property type="entry name" value="Pkinase"/>
    <property type="match status" value="1"/>
</dbReference>
<keyword evidence="4" id="KW-0547">Nucleotide-binding</keyword>
<name>A0A835GWZ0_9MAGN</name>
<protein>
    <recommendedName>
        <fullName evidence="7">Protein kinase domain-containing protein</fullName>
    </recommendedName>
</protein>
<sequence length="446" mass="51622">MEPSQLEQIIVPLPDELKRLKSIIPLEFHDYVITASNANIYKCKSGLLEMDLLELSFRNELYLNLVMEYVPETVYRVLKHYSNMNQRMPLLYVKLYTYQIFRGLAYIHIVPRVCHRDVKPQNLLLDPHTHDVKLCDFESAKNPEPESGPENKRALHLYFANTLYSIALIYYSNIHCIFLKTADGREGTPTAVDPPEEEKFLGGIAKSLKPHKTVHLSEPPHQIVKGIYDQSPPTSIPQKFISSNGPSEHFEIPNKVSKINFESTGRMKQIKLKRRLYFLKSRTYSIIKKQLRKYEKNFILSYHQLMLSQGVILRRMKKDGNLRVGTKQMGMVYSSQSKIRGIIFYKFIPLNGVLYKPHFEQLFKEHGNFRWNFHSPLTKSVSKLTPELAGRDGRYEVHNIFGLGHRPTGDFKGIMQALPPRLIGVLQEKAKARPIGSGWIRKVTDE</sequence>
<evidence type="ECO:0000256" key="4">
    <source>
        <dbReference type="ARBA" id="ARBA00022741"/>
    </source>
</evidence>
<dbReference type="PROSITE" id="PS50011">
    <property type="entry name" value="PROTEIN_KINASE_DOM"/>
    <property type="match status" value="1"/>
</dbReference>
<keyword evidence="6" id="KW-0067">ATP-binding</keyword>
<dbReference type="InterPro" id="IPR050591">
    <property type="entry name" value="GSK-3"/>
</dbReference>
<evidence type="ECO:0000259" key="7">
    <source>
        <dbReference type="PROSITE" id="PS50011"/>
    </source>
</evidence>
<evidence type="ECO:0000313" key="9">
    <source>
        <dbReference type="Proteomes" id="UP000631114"/>
    </source>
</evidence>
<dbReference type="PANTHER" id="PTHR24057:SF5">
    <property type="entry name" value="SHAGGY-RELATED PROTEIN KINASE IOTA-RELATED"/>
    <property type="match status" value="1"/>
</dbReference>
<comment type="similarity">
    <text evidence="1">Belongs to the protein kinase superfamily. CMGC Ser/Thr protein kinase family. GSK-3 subfamily.</text>
</comment>
<dbReference type="InterPro" id="IPR008271">
    <property type="entry name" value="Ser/Thr_kinase_AS"/>
</dbReference>
<dbReference type="Gene3D" id="1.10.510.10">
    <property type="entry name" value="Transferase(Phosphotransferase) domain 1"/>
    <property type="match status" value="1"/>
</dbReference>
<dbReference type="InterPro" id="IPR000719">
    <property type="entry name" value="Prot_kinase_dom"/>
</dbReference>
<evidence type="ECO:0000313" key="8">
    <source>
        <dbReference type="EMBL" id="KAF9588366.1"/>
    </source>
</evidence>